<dbReference type="PANTHER" id="PTHR35902">
    <property type="entry name" value="S-LAYER DOMAIN-LIKE PROTEIN-RELATED"/>
    <property type="match status" value="1"/>
</dbReference>
<evidence type="ECO:0000256" key="2">
    <source>
        <dbReference type="SAM" id="Phobius"/>
    </source>
</evidence>
<sequence length="393" mass="41425">MSRQRWVILAVAALVAVSSVGAMGISVSASQPKVHISDVSASKDEPVTGETVTVTAEVSNLETSNETIDIKRVQVRKSNSAETYRRVEDIGSLAPGGSVSVPMTVSFDNPGMKSLTVYVLVQGENGGTEAYEYPVSIEVSELNVNADLSVTTDDNKSTAVEFTNYGNVNVSDIELTATADGETLAQKYLFETEPDTSRSVAFDTEGLNGEEVSVTATYTAQEETYTATTTHVVDYPLSGEIRLTSIETTQSGSGVTIQGDSANIGNTDAESVLVSVEDTDSVSPTSPLGDYYIGTVEAGEFSTFELTAEVEGSTSSVPVEIMYIVDNNRVTTTQLVDVSPGSSSAVRSSQTTDTTTGQEPSGGSDLPVTSISAVLAVLVFSIVGFGIYRWRNP</sequence>
<dbReference type="Proteomes" id="UP000324021">
    <property type="component" value="Unassembled WGS sequence"/>
</dbReference>
<evidence type="ECO:0000256" key="1">
    <source>
        <dbReference type="SAM" id="MobiDB-lite"/>
    </source>
</evidence>
<evidence type="ECO:0000313" key="3">
    <source>
        <dbReference type="EMBL" id="SDD76361.1"/>
    </source>
</evidence>
<dbReference type="EMBL" id="FMZP01000046">
    <property type="protein sequence ID" value="SDD76361.1"/>
    <property type="molecule type" value="Genomic_DNA"/>
</dbReference>
<dbReference type="EMBL" id="FOIC01000041">
    <property type="protein sequence ID" value="SEU08968.1"/>
    <property type="molecule type" value="Genomic_DNA"/>
</dbReference>
<keyword evidence="5" id="KW-1185">Reference proteome</keyword>
<reference evidence="4" key="1">
    <citation type="submission" date="2016-10" db="EMBL/GenBank/DDBJ databases">
        <authorList>
            <person name="de Groot N.N."/>
        </authorList>
    </citation>
    <scope>NUCLEOTIDE SEQUENCE [LARGE SCALE GENOMIC DNA]</scope>
    <source>
        <strain evidence="4">CDM_6</strain>
    </source>
</reference>
<evidence type="ECO:0000313" key="6">
    <source>
        <dbReference type="Proteomes" id="UP000324021"/>
    </source>
</evidence>
<feature type="transmembrane region" description="Helical" evidence="2">
    <location>
        <begin position="368"/>
        <end position="388"/>
    </location>
</feature>
<dbReference type="InterPro" id="IPR010916">
    <property type="entry name" value="TonB_box_CS"/>
</dbReference>
<keyword evidence="2" id="KW-0812">Transmembrane</keyword>
<evidence type="ECO:0000313" key="4">
    <source>
        <dbReference type="EMBL" id="SEU08968.1"/>
    </source>
</evidence>
<organism evidence="3 6">
    <name type="scientific">Natrinema hispanicum</name>
    <dbReference type="NCBI Taxonomy" id="392421"/>
    <lineage>
        <taxon>Archaea</taxon>
        <taxon>Methanobacteriati</taxon>
        <taxon>Methanobacteriota</taxon>
        <taxon>Stenosarchaea group</taxon>
        <taxon>Halobacteria</taxon>
        <taxon>Halobacteriales</taxon>
        <taxon>Natrialbaceae</taxon>
        <taxon>Natrinema</taxon>
    </lineage>
</organism>
<feature type="compositionally biased region" description="Low complexity" evidence="1">
    <location>
        <begin position="339"/>
        <end position="349"/>
    </location>
</feature>
<keyword evidence="2" id="KW-0472">Membrane</keyword>
<dbReference type="STRING" id="392421.SAMN04488694_1415"/>
<accession>A0A1G6XE56</accession>
<feature type="region of interest" description="Disordered" evidence="1">
    <location>
        <begin position="337"/>
        <end position="365"/>
    </location>
</feature>
<dbReference type="AlphaFoldDB" id="A0A1G6XE56"/>
<gene>
    <name evidence="4" type="ORF">SAMN04488694_1415</name>
    <name evidence="3" type="ORF">SAMN05192552_104620</name>
</gene>
<dbReference type="InterPro" id="IPR013783">
    <property type="entry name" value="Ig-like_fold"/>
</dbReference>
<proteinExistence type="predicted"/>
<protein>
    <recommendedName>
        <fullName evidence="7">CARDB protein</fullName>
    </recommendedName>
</protein>
<dbReference type="Proteomes" id="UP000199320">
    <property type="component" value="Unassembled WGS sequence"/>
</dbReference>
<feature type="compositionally biased region" description="Polar residues" evidence="1">
    <location>
        <begin position="350"/>
        <end position="365"/>
    </location>
</feature>
<evidence type="ECO:0008006" key="7">
    <source>
        <dbReference type="Google" id="ProtNLM"/>
    </source>
</evidence>
<reference evidence="5 6" key="2">
    <citation type="submission" date="2016-10" db="EMBL/GenBank/DDBJ databases">
        <authorList>
            <person name="Varghese N."/>
            <person name="Submissions S."/>
        </authorList>
    </citation>
    <scope>NUCLEOTIDE SEQUENCE [LARGE SCALE GENOMIC DNA]</scope>
    <source>
        <strain evidence="3 6">CDM_1</strain>
        <strain evidence="5">CDM_6</strain>
    </source>
</reference>
<evidence type="ECO:0000313" key="5">
    <source>
        <dbReference type="Proteomes" id="UP000199320"/>
    </source>
</evidence>
<keyword evidence="2" id="KW-1133">Transmembrane helix</keyword>
<dbReference type="PANTHER" id="PTHR35902:SF6">
    <property type="entry name" value="CONSERVED WITHIN P. AEROPHILUM"/>
    <property type="match status" value="1"/>
</dbReference>
<dbReference type="Gene3D" id="2.60.40.10">
    <property type="entry name" value="Immunoglobulins"/>
    <property type="match status" value="2"/>
</dbReference>
<dbReference type="PROSITE" id="PS00430">
    <property type="entry name" value="TONB_DEPENDENT_REC_1"/>
    <property type="match status" value="1"/>
</dbReference>
<name>A0A1G6XE56_9EURY</name>